<dbReference type="Pfam" id="PF00392">
    <property type="entry name" value="GntR"/>
    <property type="match status" value="1"/>
</dbReference>
<dbReference type="PROSITE" id="PS50949">
    <property type="entry name" value="HTH_GNTR"/>
    <property type="match status" value="1"/>
</dbReference>
<keyword evidence="1" id="KW-0678">Repressor</keyword>
<dbReference type="PANTHER" id="PTHR30146:SF95">
    <property type="entry name" value="RIBOSE OPERON REPRESSOR"/>
    <property type="match status" value="1"/>
</dbReference>
<dbReference type="AlphaFoldDB" id="A0A4V2SKY0"/>
<dbReference type="CDD" id="cd07377">
    <property type="entry name" value="WHTH_GntR"/>
    <property type="match status" value="1"/>
</dbReference>
<dbReference type="SUPFAM" id="SSF53822">
    <property type="entry name" value="Periplasmic binding protein-like I"/>
    <property type="match status" value="1"/>
</dbReference>
<dbReference type="RefSeq" id="WP_132747786.1">
    <property type="nucleotide sequence ID" value="NZ_SLXK01000043.1"/>
</dbReference>
<evidence type="ECO:0000256" key="1">
    <source>
        <dbReference type="ARBA" id="ARBA00022491"/>
    </source>
</evidence>
<reference evidence="6 7" key="1">
    <citation type="submission" date="2019-03" db="EMBL/GenBank/DDBJ databases">
        <title>Genomic Encyclopedia of Type Strains, Phase IV (KMG-IV): sequencing the most valuable type-strain genomes for metagenomic binning, comparative biology and taxonomic classification.</title>
        <authorList>
            <person name="Goeker M."/>
        </authorList>
    </citation>
    <scope>NUCLEOTIDE SEQUENCE [LARGE SCALE GENOMIC DNA]</scope>
    <source>
        <strain evidence="6 7">DSM 19377</strain>
    </source>
</reference>
<accession>A0A4V2SKY0</accession>
<dbReference type="EMBL" id="SLXK01000043">
    <property type="protein sequence ID" value="TCP21336.1"/>
    <property type="molecule type" value="Genomic_DNA"/>
</dbReference>
<dbReference type="GO" id="GO:0003700">
    <property type="term" value="F:DNA-binding transcription factor activity"/>
    <property type="evidence" value="ECO:0007669"/>
    <property type="project" value="InterPro"/>
</dbReference>
<dbReference type="CDD" id="cd06267">
    <property type="entry name" value="PBP1_LacI_sugar_binding-like"/>
    <property type="match status" value="1"/>
</dbReference>
<dbReference type="GO" id="GO:0000976">
    <property type="term" value="F:transcription cis-regulatory region binding"/>
    <property type="evidence" value="ECO:0007669"/>
    <property type="project" value="TreeGrafter"/>
</dbReference>
<evidence type="ECO:0000256" key="2">
    <source>
        <dbReference type="ARBA" id="ARBA00023015"/>
    </source>
</evidence>
<keyword evidence="2" id="KW-0805">Transcription regulation</keyword>
<dbReference type="InterPro" id="IPR046335">
    <property type="entry name" value="LacI/GalR-like_sensor"/>
</dbReference>
<protein>
    <submittedName>
        <fullName evidence="6">GntR family transcriptional regulator of arabinose operon</fullName>
    </submittedName>
</protein>
<dbReference type="PANTHER" id="PTHR30146">
    <property type="entry name" value="LACI-RELATED TRANSCRIPTIONAL REPRESSOR"/>
    <property type="match status" value="1"/>
</dbReference>
<dbReference type="FunFam" id="1.10.10.10:FF:000079">
    <property type="entry name" value="GntR family transcriptional regulator"/>
    <property type="match status" value="1"/>
</dbReference>
<evidence type="ECO:0000313" key="6">
    <source>
        <dbReference type="EMBL" id="TCP21336.1"/>
    </source>
</evidence>
<keyword evidence="4" id="KW-0804">Transcription</keyword>
<dbReference type="OrthoDB" id="457376at2"/>
<dbReference type="PRINTS" id="PR00035">
    <property type="entry name" value="HTHGNTR"/>
</dbReference>
<dbReference type="Gene3D" id="1.10.10.10">
    <property type="entry name" value="Winged helix-like DNA-binding domain superfamily/Winged helix DNA-binding domain"/>
    <property type="match status" value="1"/>
</dbReference>
<feature type="domain" description="HTH gntR-type" evidence="5">
    <location>
        <begin position="6"/>
        <end position="74"/>
    </location>
</feature>
<dbReference type="SUPFAM" id="SSF46785">
    <property type="entry name" value="Winged helix' DNA-binding domain"/>
    <property type="match status" value="1"/>
</dbReference>
<dbReference type="Gene3D" id="3.40.50.2300">
    <property type="match status" value="2"/>
</dbReference>
<dbReference type="Proteomes" id="UP000295416">
    <property type="component" value="Unassembled WGS sequence"/>
</dbReference>
<keyword evidence="7" id="KW-1185">Reference proteome</keyword>
<dbReference type="Pfam" id="PF13377">
    <property type="entry name" value="Peripla_BP_3"/>
    <property type="match status" value="1"/>
</dbReference>
<dbReference type="InterPro" id="IPR036388">
    <property type="entry name" value="WH-like_DNA-bd_sf"/>
</dbReference>
<gene>
    <name evidence="6" type="ORF">EV207_14313</name>
</gene>
<name>A0A4V2SKY0_9BACL</name>
<proteinExistence type="predicted"/>
<dbReference type="InterPro" id="IPR028082">
    <property type="entry name" value="Peripla_BP_I"/>
</dbReference>
<evidence type="ECO:0000256" key="3">
    <source>
        <dbReference type="ARBA" id="ARBA00023125"/>
    </source>
</evidence>
<evidence type="ECO:0000256" key="4">
    <source>
        <dbReference type="ARBA" id="ARBA00023163"/>
    </source>
</evidence>
<evidence type="ECO:0000313" key="7">
    <source>
        <dbReference type="Proteomes" id="UP000295416"/>
    </source>
</evidence>
<evidence type="ECO:0000259" key="5">
    <source>
        <dbReference type="PROSITE" id="PS50949"/>
    </source>
</evidence>
<dbReference type="InterPro" id="IPR000524">
    <property type="entry name" value="Tscrpt_reg_HTH_GntR"/>
</dbReference>
<organism evidence="6 7">
    <name type="scientific">Scopulibacillus darangshiensis</name>
    <dbReference type="NCBI Taxonomy" id="442528"/>
    <lineage>
        <taxon>Bacteria</taxon>
        <taxon>Bacillati</taxon>
        <taxon>Bacillota</taxon>
        <taxon>Bacilli</taxon>
        <taxon>Bacillales</taxon>
        <taxon>Sporolactobacillaceae</taxon>
        <taxon>Scopulibacillus</taxon>
    </lineage>
</organism>
<comment type="caution">
    <text evidence="6">The sequence shown here is derived from an EMBL/GenBank/DDBJ whole genome shotgun (WGS) entry which is preliminary data.</text>
</comment>
<dbReference type="SMART" id="SM00345">
    <property type="entry name" value="HTH_GNTR"/>
    <property type="match status" value="1"/>
</dbReference>
<dbReference type="InterPro" id="IPR036390">
    <property type="entry name" value="WH_DNA-bd_sf"/>
</dbReference>
<keyword evidence="3" id="KW-0238">DNA-binding</keyword>
<sequence length="379" mass="43280">MNNDRQPLYVQIQEYIKNLIAQQTLEPNEKIPTEKDLMKQFNVSRITVANALGEMAKEGWIYRVPGRGSFVNGDHIKTEIINEPEKKVMKRPVRSINLIGLIIPSLEDFFAIRIIQGIREALEKYNYHLAIVITDNSKEKEEEVILQLIDKGAKGLIIFPVDAETYNEEILALKMNKFPFVLIDRYLPGIETHFVSSDSYLGAELAVNHLWKLGHRNIAICSDSPLPTMSVSDRISGYMETLRKKEALINPSLIRTEFNVDYTKIDEKDPLYRYLKSNVATAIITLNARLGLYIKSIALKIGLKVPEDLSIVTFDDPIPFYDDMGGFTHINQYEKEMGKRGAEIILKVIENPEAYQDHYEKVVIEPHLVVKQSTASNNN</sequence>